<name>A0AC35UDC6_9BILA</name>
<evidence type="ECO:0000313" key="2">
    <source>
        <dbReference type="WBParaSite" id="RSKR_0000976000.1"/>
    </source>
</evidence>
<dbReference type="Proteomes" id="UP000095286">
    <property type="component" value="Unplaced"/>
</dbReference>
<dbReference type="WBParaSite" id="RSKR_0000976000.1">
    <property type="protein sequence ID" value="RSKR_0000976000.1"/>
    <property type="gene ID" value="RSKR_0000976000"/>
</dbReference>
<reference evidence="2" key="1">
    <citation type="submission" date="2016-11" db="UniProtKB">
        <authorList>
            <consortium name="WormBaseParasite"/>
        </authorList>
    </citation>
    <scope>IDENTIFICATION</scope>
    <source>
        <strain evidence="2">KR3021</strain>
    </source>
</reference>
<organism evidence="1 2">
    <name type="scientific">Rhabditophanes sp. KR3021</name>
    <dbReference type="NCBI Taxonomy" id="114890"/>
    <lineage>
        <taxon>Eukaryota</taxon>
        <taxon>Metazoa</taxon>
        <taxon>Ecdysozoa</taxon>
        <taxon>Nematoda</taxon>
        <taxon>Chromadorea</taxon>
        <taxon>Rhabditida</taxon>
        <taxon>Tylenchina</taxon>
        <taxon>Panagrolaimomorpha</taxon>
        <taxon>Strongyloidoidea</taxon>
        <taxon>Alloionematidae</taxon>
        <taxon>Rhabditophanes</taxon>
    </lineage>
</organism>
<sequence>MDFLNVSNSTEQAVAFVEELQNIGFDYISLAGGFYEKWSVDEKLDVDQHDFYFKFASDIRAALTQTRLIVGGGIRTAEKMVSLVKDYHVDGISIARPSTHEPNWPKKLLASEIQTFPINSVDEQNFYQSMLLAWAQMEAMGKTSFKEACENVLHGIPDISDKSIAEAILAKQ</sequence>
<protein>
    <submittedName>
        <fullName evidence="2">Oxidored_FMN domain-containing protein</fullName>
    </submittedName>
</protein>
<proteinExistence type="predicted"/>
<evidence type="ECO:0000313" key="1">
    <source>
        <dbReference type="Proteomes" id="UP000095286"/>
    </source>
</evidence>
<accession>A0AC35UDC6</accession>